<dbReference type="OrthoDB" id="3139566at2759"/>
<keyword evidence="3" id="KW-1185">Reference proteome</keyword>
<protein>
    <recommendedName>
        <fullName evidence="4">F-box domain-containing protein</fullName>
    </recommendedName>
</protein>
<dbReference type="EMBL" id="ML178816">
    <property type="protein sequence ID" value="TFL05482.1"/>
    <property type="molecule type" value="Genomic_DNA"/>
</dbReference>
<dbReference type="InterPro" id="IPR032675">
    <property type="entry name" value="LRR_dom_sf"/>
</dbReference>
<evidence type="ECO:0008006" key="4">
    <source>
        <dbReference type="Google" id="ProtNLM"/>
    </source>
</evidence>
<evidence type="ECO:0000256" key="1">
    <source>
        <dbReference type="SAM" id="MobiDB-lite"/>
    </source>
</evidence>
<feature type="compositionally biased region" description="Polar residues" evidence="1">
    <location>
        <begin position="1"/>
        <end position="10"/>
    </location>
</feature>
<name>A0A5C3QU85_9AGAR</name>
<sequence length="337" mass="37881">MTVDQDTFAPSSLRDQHDSDSEEFAYPSPWETSAVCQRWRNLTLSSPGLWPYIQLGAHALALTPYYFDLQFERSGNRPVFLRLDDSLHKRGHSYDITSSILSSEAHRYQGLNLVLTGITTDPLPTELMDFPILRKLRIMSCADTRAFQTAAQLTHLSIGGGLDLEAPFAQFNPWTKLQFLHFNEVYILPSTLLAILRQAPNIYALDLDRCGSSFVEGEELHMAVVTLPSLRYLHLHFGVYRFTSQILATRINDTHLDHLKVSEVDAGDLQAVAMFLGSRSGSAHVTAFKLVSSWRYSVTEASLLESVLLSVLRGLPALQRLYIHLQGGYGHYTLNPL</sequence>
<evidence type="ECO:0000313" key="2">
    <source>
        <dbReference type="EMBL" id="TFL05482.1"/>
    </source>
</evidence>
<dbReference type="SUPFAM" id="SSF52047">
    <property type="entry name" value="RNI-like"/>
    <property type="match status" value="1"/>
</dbReference>
<gene>
    <name evidence="2" type="ORF">BDV98DRAFT_560129</name>
</gene>
<evidence type="ECO:0000313" key="3">
    <source>
        <dbReference type="Proteomes" id="UP000305067"/>
    </source>
</evidence>
<organism evidence="2 3">
    <name type="scientific">Pterulicium gracile</name>
    <dbReference type="NCBI Taxonomy" id="1884261"/>
    <lineage>
        <taxon>Eukaryota</taxon>
        <taxon>Fungi</taxon>
        <taxon>Dikarya</taxon>
        <taxon>Basidiomycota</taxon>
        <taxon>Agaricomycotina</taxon>
        <taxon>Agaricomycetes</taxon>
        <taxon>Agaricomycetidae</taxon>
        <taxon>Agaricales</taxon>
        <taxon>Pleurotineae</taxon>
        <taxon>Pterulaceae</taxon>
        <taxon>Pterulicium</taxon>
    </lineage>
</organism>
<dbReference type="Gene3D" id="3.80.10.10">
    <property type="entry name" value="Ribonuclease Inhibitor"/>
    <property type="match status" value="1"/>
</dbReference>
<reference evidence="2 3" key="1">
    <citation type="journal article" date="2019" name="Nat. Ecol. Evol.">
        <title>Megaphylogeny resolves global patterns of mushroom evolution.</title>
        <authorList>
            <person name="Varga T."/>
            <person name="Krizsan K."/>
            <person name="Foldi C."/>
            <person name="Dima B."/>
            <person name="Sanchez-Garcia M."/>
            <person name="Sanchez-Ramirez S."/>
            <person name="Szollosi G.J."/>
            <person name="Szarkandi J.G."/>
            <person name="Papp V."/>
            <person name="Albert L."/>
            <person name="Andreopoulos W."/>
            <person name="Angelini C."/>
            <person name="Antonin V."/>
            <person name="Barry K.W."/>
            <person name="Bougher N.L."/>
            <person name="Buchanan P."/>
            <person name="Buyck B."/>
            <person name="Bense V."/>
            <person name="Catcheside P."/>
            <person name="Chovatia M."/>
            <person name="Cooper J."/>
            <person name="Damon W."/>
            <person name="Desjardin D."/>
            <person name="Finy P."/>
            <person name="Geml J."/>
            <person name="Haridas S."/>
            <person name="Hughes K."/>
            <person name="Justo A."/>
            <person name="Karasinski D."/>
            <person name="Kautmanova I."/>
            <person name="Kiss B."/>
            <person name="Kocsube S."/>
            <person name="Kotiranta H."/>
            <person name="LaButti K.M."/>
            <person name="Lechner B.E."/>
            <person name="Liimatainen K."/>
            <person name="Lipzen A."/>
            <person name="Lukacs Z."/>
            <person name="Mihaltcheva S."/>
            <person name="Morgado L.N."/>
            <person name="Niskanen T."/>
            <person name="Noordeloos M.E."/>
            <person name="Ohm R.A."/>
            <person name="Ortiz-Santana B."/>
            <person name="Ovrebo C."/>
            <person name="Racz N."/>
            <person name="Riley R."/>
            <person name="Savchenko A."/>
            <person name="Shiryaev A."/>
            <person name="Soop K."/>
            <person name="Spirin V."/>
            <person name="Szebenyi C."/>
            <person name="Tomsovsky M."/>
            <person name="Tulloss R.E."/>
            <person name="Uehling J."/>
            <person name="Grigoriev I.V."/>
            <person name="Vagvolgyi C."/>
            <person name="Papp T."/>
            <person name="Martin F.M."/>
            <person name="Miettinen O."/>
            <person name="Hibbett D.S."/>
            <person name="Nagy L.G."/>
        </authorList>
    </citation>
    <scope>NUCLEOTIDE SEQUENCE [LARGE SCALE GENOMIC DNA]</scope>
    <source>
        <strain evidence="2 3">CBS 309.79</strain>
    </source>
</reference>
<dbReference type="AlphaFoldDB" id="A0A5C3QU85"/>
<dbReference type="Proteomes" id="UP000305067">
    <property type="component" value="Unassembled WGS sequence"/>
</dbReference>
<proteinExistence type="predicted"/>
<feature type="region of interest" description="Disordered" evidence="1">
    <location>
        <begin position="1"/>
        <end position="22"/>
    </location>
</feature>
<accession>A0A5C3QU85</accession>